<gene>
    <name evidence="1" type="primary">ORF37121</name>
</gene>
<sequence>GKRHHQCVTTAKCKTSNFHCDCKPPLVGKGKLGCVRPGDAVAFLQLDPTLITFGGEHLNVPLPCRYKVVHYTMMIENHIRTSVEVYAENRLSKDGEYYVKNVLVSISVMTANEVGKHSIQFEGSATDGDYNFTTTVLEDSMTQSSLQTELDFTKYTIGVSMDYIDNFIVARIESVGLTVRFRPSTSANEDAQRMTPGVVMV</sequence>
<proteinExistence type="predicted"/>
<dbReference type="AlphaFoldDB" id="A0A0B6YU95"/>
<organism evidence="1">
    <name type="scientific">Arion vulgaris</name>
    <dbReference type="NCBI Taxonomy" id="1028688"/>
    <lineage>
        <taxon>Eukaryota</taxon>
        <taxon>Metazoa</taxon>
        <taxon>Spiralia</taxon>
        <taxon>Lophotrochozoa</taxon>
        <taxon>Mollusca</taxon>
        <taxon>Gastropoda</taxon>
        <taxon>Heterobranchia</taxon>
        <taxon>Euthyneura</taxon>
        <taxon>Panpulmonata</taxon>
        <taxon>Eupulmonata</taxon>
        <taxon>Stylommatophora</taxon>
        <taxon>Helicina</taxon>
        <taxon>Arionoidea</taxon>
        <taxon>Arionidae</taxon>
        <taxon>Arion</taxon>
    </lineage>
</organism>
<accession>A0A0B6YU95</accession>
<feature type="non-terminal residue" evidence="1">
    <location>
        <position position="201"/>
    </location>
</feature>
<feature type="non-terminal residue" evidence="1">
    <location>
        <position position="1"/>
    </location>
</feature>
<dbReference type="EMBL" id="HACG01012822">
    <property type="protein sequence ID" value="CEK59687.1"/>
    <property type="molecule type" value="Transcribed_RNA"/>
</dbReference>
<protein>
    <submittedName>
        <fullName evidence="1">Uncharacterized protein</fullName>
    </submittedName>
</protein>
<reference evidence="1" key="1">
    <citation type="submission" date="2014-12" db="EMBL/GenBank/DDBJ databases">
        <title>Insight into the proteome of Arion vulgaris.</title>
        <authorList>
            <person name="Aradska J."/>
            <person name="Bulat T."/>
            <person name="Smidak R."/>
            <person name="Sarate P."/>
            <person name="Gangsoo J."/>
            <person name="Sialana F."/>
            <person name="Bilban M."/>
            <person name="Lubec G."/>
        </authorList>
    </citation>
    <scope>NUCLEOTIDE SEQUENCE</scope>
    <source>
        <tissue evidence="1">Skin</tissue>
    </source>
</reference>
<evidence type="ECO:0000313" key="1">
    <source>
        <dbReference type="EMBL" id="CEK59687.1"/>
    </source>
</evidence>
<name>A0A0B6YU95_9EUPU</name>